<keyword evidence="10 13" id="KW-0573">Peptidoglycan synthesis</keyword>
<comment type="cofactor">
    <cofactor evidence="1">
        <name>Mn(2+)</name>
        <dbReference type="ChEBI" id="CHEBI:29035"/>
    </cofactor>
</comment>
<comment type="function">
    <text evidence="13">Cell wall formation.</text>
</comment>
<feature type="binding site" evidence="15">
    <location>
        <position position="250"/>
    </location>
    <ligand>
        <name>Mg(2+)</name>
        <dbReference type="ChEBI" id="CHEBI:18420"/>
        <label>1</label>
    </ligand>
</feature>
<dbReference type="GO" id="GO:0008716">
    <property type="term" value="F:D-alanine-D-alanine ligase activity"/>
    <property type="evidence" value="ECO:0007669"/>
    <property type="project" value="UniProtKB-UniRule"/>
</dbReference>
<evidence type="ECO:0000259" key="17">
    <source>
        <dbReference type="PROSITE" id="PS50975"/>
    </source>
</evidence>
<dbReference type="Gene3D" id="3.30.1490.20">
    <property type="entry name" value="ATP-grasp fold, A domain"/>
    <property type="match status" value="1"/>
</dbReference>
<dbReference type="EC" id="6.3.2.4" evidence="4 13"/>
<dbReference type="EMBL" id="AECZ01000059">
    <property type="protein sequence ID" value="EFL49184.1"/>
    <property type="molecule type" value="Genomic_DNA"/>
</dbReference>
<evidence type="ECO:0000313" key="19">
    <source>
        <dbReference type="Proteomes" id="UP000006250"/>
    </source>
</evidence>
<dbReference type="PROSITE" id="PS00844">
    <property type="entry name" value="DALA_DALA_LIGASE_2"/>
    <property type="match status" value="1"/>
</dbReference>
<proteinExistence type="inferred from homology"/>
<evidence type="ECO:0000256" key="15">
    <source>
        <dbReference type="PIRSR" id="PIRSR039102-3"/>
    </source>
</evidence>
<reference evidence="18 19" key="1">
    <citation type="submission" date="2010-08" db="EMBL/GenBank/DDBJ databases">
        <title>The draft genome of Desulfovibrio fructosovorans JJ.</title>
        <authorList>
            <consortium name="US DOE Joint Genome Institute (JGI-PGF)"/>
            <person name="Lucas S."/>
            <person name="Copeland A."/>
            <person name="Lapidus A."/>
            <person name="Cheng J.-F."/>
            <person name="Bruce D."/>
            <person name="Goodwin L."/>
            <person name="Pitluck S."/>
            <person name="Land M.L."/>
            <person name="Hauser L."/>
            <person name="Chang Y.-J."/>
            <person name="Jeffries C."/>
            <person name="Wall J.D."/>
            <person name="Stahl D.A."/>
            <person name="Arkin A.P."/>
            <person name="Dehal P."/>
            <person name="Stolyar S.M."/>
            <person name="Hazen T.C."/>
            <person name="Woyke T.J."/>
        </authorList>
    </citation>
    <scope>NUCLEOTIDE SEQUENCE [LARGE SCALE GENOMIC DNA]</scope>
    <source>
        <strain evidence="18 19">JJ</strain>
    </source>
</reference>
<comment type="similarity">
    <text evidence="3 13">Belongs to the D-alanine--D-alanine ligase family.</text>
</comment>
<dbReference type="Gene3D" id="3.40.50.20">
    <property type="match status" value="1"/>
</dbReference>
<feature type="active site" evidence="14">
    <location>
        <position position="13"/>
    </location>
</feature>
<dbReference type="OrthoDB" id="9813261at2"/>
<evidence type="ECO:0000256" key="12">
    <source>
        <dbReference type="ARBA" id="ARBA00047614"/>
    </source>
</evidence>
<dbReference type="InterPro" id="IPR013815">
    <property type="entry name" value="ATP_grasp_subdomain_1"/>
</dbReference>
<name>E1K2I3_SOLFR</name>
<dbReference type="STRING" id="596151.DesfrDRAFT_4083"/>
<dbReference type="Pfam" id="PF07478">
    <property type="entry name" value="Dala_Dala_lig_C"/>
    <property type="match status" value="1"/>
</dbReference>
<dbReference type="GO" id="GO:0005737">
    <property type="term" value="C:cytoplasm"/>
    <property type="evidence" value="ECO:0007669"/>
    <property type="project" value="UniProtKB-SubCell"/>
</dbReference>
<dbReference type="RefSeq" id="WP_005997108.1">
    <property type="nucleotide sequence ID" value="NZ_AECZ01000059.1"/>
</dbReference>
<evidence type="ECO:0000256" key="1">
    <source>
        <dbReference type="ARBA" id="ARBA00001936"/>
    </source>
</evidence>
<keyword evidence="7 16" id="KW-0547">Nucleotide-binding</keyword>
<dbReference type="NCBIfam" id="NF002378">
    <property type="entry name" value="PRK01372.1"/>
    <property type="match status" value="1"/>
</dbReference>
<sequence length="306" mass="32143">MKVLLVAGGWSSEREVSLSGAVQIGKALKSLGHEVVPCDLSDDFPGFVAAARICDFAFLNLHGAPGEDGLPQALLDAAGVPYQGAGPAGSFLALNKAASKQLFISHGLPTPRWDFLPTPPPAGYAPAFPPPWFVKPNSGGSSVYMSLVRDPAELPAALEKIFATGDAALIEEGLCGGMELTCAVLGDEALPPILIRPKAGEFFDYASKYQPEAADEICPAPIPRALTDELGRLSLAAHAALGLTGYSRADFIHTDKHGLMLLEVNTLPGMTPTSLLPRSARAAGLDFPQLIAKLMELGLARRGKRP</sequence>
<dbReference type="SUPFAM" id="SSF56059">
    <property type="entry name" value="Glutathione synthetase ATP-binding domain-like"/>
    <property type="match status" value="1"/>
</dbReference>
<dbReference type="GO" id="GO:0046872">
    <property type="term" value="F:metal ion binding"/>
    <property type="evidence" value="ECO:0007669"/>
    <property type="project" value="UniProtKB-KW"/>
</dbReference>
<dbReference type="GO" id="GO:0008360">
    <property type="term" value="P:regulation of cell shape"/>
    <property type="evidence" value="ECO:0007669"/>
    <property type="project" value="UniProtKB-KW"/>
</dbReference>
<dbReference type="PANTHER" id="PTHR23132:SF23">
    <property type="entry name" value="D-ALANINE--D-ALANINE LIGASE B"/>
    <property type="match status" value="1"/>
</dbReference>
<dbReference type="PROSITE" id="PS50975">
    <property type="entry name" value="ATP_GRASP"/>
    <property type="match status" value="1"/>
</dbReference>
<evidence type="ECO:0000256" key="4">
    <source>
        <dbReference type="ARBA" id="ARBA00012216"/>
    </source>
</evidence>
<evidence type="ECO:0000256" key="7">
    <source>
        <dbReference type="ARBA" id="ARBA00022741"/>
    </source>
</evidence>
<evidence type="ECO:0000256" key="6">
    <source>
        <dbReference type="ARBA" id="ARBA00022598"/>
    </source>
</evidence>
<evidence type="ECO:0000256" key="13">
    <source>
        <dbReference type="HAMAP-Rule" id="MF_00047"/>
    </source>
</evidence>
<evidence type="ECO:0000256" key="16">
    <source>
        <dbReference type="PROSITE-ProRule" id="PRU00409"/>
    </source>
</evidence>
<comment type="catalytic activity">
    <reaction evidence="12 13">
        <text>2 D-alanine + ATP = D-alanyl-D-alanine + ADP + phosphate + H(+)</text>
        <dbReference type="Rhea" id="RHEA:11224"/>
        <dbReference type="ChEBI" id="CHEBI:15378"/>
        <dbReference type="ChEBI" id="CHEBI:30616"/>
        <dbReference type="ChEBI" id="CHEBI:43474"/>
        <dbReference type="ChEBI" id="CHEBI:57416"/>
        <dbReference type="ChEBI" id="CHEBI:57822"/>
        <dbReference type="ChEBI" id="CHEBI:456216"/>
        <dbReference type="EC" id="6.3.2.4"/>
    </reaction>
</comment>
<evidence type="ECO:0000256" key="11">
    <source>
        <dbReference type="ARBA" id="ARBA00023316"/>
    </source>
</evidence>
<comment type="subcellular location">
    <subcellularLocation>
        <location evidence="2 13">Cytoplasm</location>
    </subcellularLocation>
</comment>
<feature type="active site" evidence="14">
    <location>
        <position position="141"/>
    </location>
</feature>
<dbReference type="InterPro" id="IPR011095">
    <property type="entry name" value="Dala_Dala_lig_C"/>
</dbReference>
<dbReference type="GO" id="GO:0071555">
    <property type="term" value="P:cell wall organization"/>
    <property type="evidence" value="ECO:0007669"/>
    <property type="project" value="UniProtKB-KW"/>
</dbReference>
<gene>
    <name evidence="13" type="primary">ddl</name>
    <name evidence="18" type="ORF">DesfrDRAFT_4083</name>
</gene>
<dbReference type="SUPFAM" id="SSF52440">
    <property type="entry name" value="PreATP-grasp domain"/>
    <property type="match status" value="1"/>
</dbReference>
<dbReference type="HAMAP" id="MF_00047">
    <property type="entry name" value="Dala_Dala_lig"/>
    <property type="match status" value="1"/>
</dbReference>
<evidence type="ECO:0000256" key="8">
    <source>
        <dbReference type="ARBA" id="ARBA00022840"/>
    </source>
</evidence>
<dbReference type="GO" id="GO:0009252">
    <property type="term" value="P:peptidoglycan biosynthetic process"/>
    <property type="evidence" value="ECO:0007669"/>
    <property type="project" value="UniProtKB-UniRule"/>
</dbReference>
<keyword evidence="11 13" id="KW-0961">Cell wall biogenesis/degradation</keyword>
<feature type="domain" description="ATP-grasp" evidence="17">
    <location>
        <begin position="100"/>
        <end position="296"/>
    </location>
</feature>
<evidence type="ECO:0000256" key="2">
    <source>
        <dbReference type="ARBA" id="ARBA00004496"/>
    </source>
</evidence>
<feature type="active site" evidence="14">
    <location>
        <position position="274"/>
    </location>
</feature>
<keyword evidence="5 13" id="KW-0963">Cytoplasm</keyword>
<evidence type="ECO:0000256" key="9">
    <source>
        <dbReference type="ARBA" id="ARBA00022960"/>
    </source>
</evidence>
<evidence type="ECO:0000313" key="18">
    <source>
        <dbReference type="EMBL" id="EFL49184.1"/>
    </source>
</evidence>
<comment type="caution">
    <text evidence="18">The sequence shown here is derived from an EMBL/GenBank/DDBJ whole genome shotgun (WGS) entry which is preliminary data.</text>
</comment>
<keyword evidence="8 16" id="KW-0067">ATP-binding</keyword>
<comment type="pathway">
    <text evidence="13">Cell wall biogenesis; peptidoglycan biosynthesis.</text>
</comment>
<keyword evidence="9 13" id="KW-0133">Cell shape</keyword>
<keyword evidence="6 13" id="KW-0436">Ligase</keyword>
<dbReference type="InterPro" id="IPR005905">
    <property type="entry name" value="D_ala_D_ala"/>
</dbReference>
<keyword evidence="15" id="KW-0464">Manganese</keyword>
<feature type="binding site" evidence="15">
    <location>
        <position position="265"/>
    </location>
    <ligand>
        <name>Mg(2+)</name>
        <dbReference type="ChEBI" id="CHEBI:18420"/>
        <label>2</label>
    </ligand>
</feature>
<evidence type="ECO:0000256" key="3">
    <source>
        <dbReference type="ARBA" id="ARBA00010871"/>
    </source>
</evidence>
<protein>
    <recommendedName>
        <fullName evidence="4 13">D-alanine--D-alanine ligase</fullName>
        <ecNumber evidence="4 13">6.3.2.4</ecNumber>
    </recommendedName>
    <alternativeName>
        <fullName evidence="13">D-Ala-D-Ala ligase</fullName>
    </alternativeName>
    <alternativeName>
        <fullName evidence="13">D-alanylalanine synthetase</fullName>
    </alternativeName>
</protein>
<dbReference type="UniPathway" id="UPA00219"/>
<evidence type="ECO:0000256" key="5">
    <source>
        <dbReference type="ARBA" id="ARBA00022490"/>
    </source>
</evidence>
<feature type="binding site" evidence="15">
    <location>
        <position position="263"/>
    </location>
    <ligand>
        <name>Mg(2+)</name>
        <dbReference type="ChEBI" id="CHEBI:18420"/>
        <label>1</label>
    </ligand>
</feature>
<dbReference type="GO" id="GO:0005524">
    <property type="term" value="F:ATP binding"/>
    <property type="evidence" value="ECO:0007669"/>
    <property type="project" value="UniProtKB-UniRule"/>
</dbReference>
<dbReference type="AlphaFoldDB" id="E1K2I3"/>
<dbReference type="PIRSF" id="PIRSF039102">
    <property type="entry name" value="Ddl/VanB"/>
    <property type="match status" value="1"/>
</dbReference>
<feature type="binding site" evidence="15">
    <location>
        <position position="263"/>
    </location>
    <ligand>
        <name>Mg(2+)</name>
        <dbReference type="ChEBI" id="CHEBI:18420"/>
        <label>2</label>
    </ligand>
</feature>
<dbReference type="Proteomes" id="UP000006250">
    <property type="component" value="Unassembled WGS sequence"/>
</dbReference>
<dbReference type="InterPro" id="IPR016185">
    <property type="entry name" value="PreATP-grasp_dom_sf"/>
</dbReference>
<keyword evidence="15" id="KW-0460">Magnesium</keyword>
<evidence type="ECO:0000256" key="10">
    <source>
        <dbReference type="ARBA" id="ARBA00022984"/>
    </source>
</evidence>
<evidence type="ECO:0000256" key="14">
    <source>
        <dbReference type="PIRSR" id="PIRSR039102-1"/>
    </source>
</evidence>
<accession>E1K2I3</accession>
<keyword evidence="19" id="KW-1185">Reference proteome</keyword>
<dbReference type="InterPro" id="IPR011761">
    <property type="entry name" value="ATP-grasp"/>
</dbReference>
<dbReference type="eggNOG" id="COG1181">
    <property type="taxonomic scope" value="Bacteria"/>
</dbReference>
<dbReference type="InterPro" id="IPR000291">
    <property type="entry name" value="D-Ala_lig_Van_CS"/>
</dbReference>
<organism evidence="18 19">
    <name type="scientific">Solidesulfovibrio fructosivorans JJ]</name>
    <dbReference type="NCBI Taxonomy" id="596151"/>
    <lineage>
        <taxon>Bacteria</taxon>
        <taxon>Pseudomonadati</taxon>
        <taxon>Thermodesulfobacteriota</taxon>
        <taxon>Desulfovibrionia</taxon>
        <taxon>Desulfovibrionales</taxon>
        <taxon>Desulfovibrionaceae</taxon>
        <taxon>Solidesulfovibrio</taxon>
    </lineage>
</organism>
<comment type="cofactor">
    <cofactor evidence="15">
        <name>Mg(2+)</name>
        <dbReference type="ChEBI" id="CHEBI:18420"/>
    </cofactor>
    <cofactor evidence="15">
        <name>Mn(2+)</name>
        <dbReference type="ChEBI" id="CHEBI:29035"/>
    </cofactor>
    <text evidence="15">Binds 2 magnesium or manganese ions per subunit.</text>
</comment>
<dbReference type="PANTHER" id="PTHR23132">
    <property type="entry name" value="D-ALANINE--D-ALANINE LIGASE"/>
    <property type="match status" value="1"/>
</dbReference>
<keyword evidence="15" id="KW-0479">Metal-binding</keyword>
<dbReference type="Gene3D" id="3.30.470.20">
    <property type="entry name" value="ATP-grasp fold, B domain"/>
    <property type="match status" value="1"/>
</dbReference>